<dbReference type="GO" id="GO:0005886">
    <property type="term" value="C:plasma membrane"/>
    <property type="evidence" value="ECO:0007669"/>
    <property type="project" value="UniProtKB-SubCell"/>
</dbReference>
<dbReference type="STRING" id="1255658.FM114_11405"/>
<dbReference type="OrthoDB" id="9803456at2"/>
<comment type="subcellular location">
    <subcellularLocation>
        <location evidence="1">Cell inner membrane</location>
    </subcellularLocation>
</comment>
<dbReference type="Proteomes" id="UP000188342">
    <property type="component" value="Unassembled WGS sequence"/>
</dbReference>
<dbReference type="RefSeq" id="WP_094765278.1">
    <property type="nucleotide sequence ID" value="NZ_FUKQ01000044.1"/>
</dbReference>
<evidence type="ECO:0000313" key="8">
    <source>
        <dbReference type="Proteomes" id="UP000188342"/>
    </source>
</evidence>
<dbReference type="PANTHER" id="PTHR30606">
    <property type="entry name" value="LIPID A BIOSYNTHESIS LAUROYL ACYLTRANSFERASE"/>
    <property type="match status" value="1"/>
</dbReference>
<evidence type="ECO:0000256" key="3">
    <source>
        <dbReference type="ARBA" id="ARBA00022519"/>
    </source>
</evidence>
<organism evidence="7 8">
    <name type="scientific">Luteococcus japonicus LSP_Lj1</name>
    <dbReference type="NCBI Taxonomy" id="1255658"/>
    <lineage>
        <taxon>Bacteria</taxon>
        <taxon>Bacillati</taxon>
        <taxon>Actinomycetota</taxon>
        <taxon>Actinomycetes</taxon>
        <taxon>Propionibacteriales</taxon>
        <taxon>Propionibacteriaceae</taxon>
        <taxon>Luteococcus</taxon>
    </lineage>
</organism>
<dbReference type="InterPro" id="IPR004960">
    <property type="entry name" value="LipA_acyltrans"/>
</dbReference>
<evidence type="ECO:0000256" key="1">
    <source>
        <dbReference type="ARBA" id="ARBA00004533"/>
    </source>
</evidence>
<evidence type="ECO:0000313" key="7">
    <source>
        <dbReference type="EMBL" id="SJN39205.1"/>
    </source>
</evidence>
<evidence type="ECO:0000256" key="2">
    <source>
        <dbReference type="ARBA" id="ARBA00022475"/>
    </source>
</evidence>
<accession>A0A1R4K551</accession>
<evidence type="ECO:0000256" key="6">
    <source>
        <dbReference type="ARBA" id="ARBA00023315"/>
    </source>
</evidence>
<keyword evidence="3" id="KW-0997">Cell inner membrane</keyword>
<keyword evidence="5" id="KW-0472">Membrane</keyword>
<keyword evidence="4 7" id="KW-0808">Transferase</keyword>
<keyword evidence="6 7" id="KW-0012">Acyltransferase</keyword>
<protein>
    <submittedName>
        <fullName evidence="7">Lauroyl/myristoyl acyltransferase involved in lipid A biosynthesis (Lauroyl/myristoyl acyltransferase)</fullName>
    </submittedName>
</protein>
<dbReference type="EMBL" id="FUKQ01000044">
    <property type="protein sequence ID" value="SJN39205.1"/>
    <property type="molecule type" value="Genomic_DNA"/>
</dbReference>
<evidence type="ECO:0000256" key="5">
    <source>
        <dbReference type="ARBA" id="ARBA00023136"/>
    </source>
</evidence>
<dbReference type="GO" id="GO:0016746">
    <property type="term" value="F:acyltransferase activity"/>
    <property type="evidence" value="ECO:0007669"/>
    <property type="project" value="UniProtKB-KW"/>
</dbReference>
<dbReference type="GO" id="GO:0009247">
    <property type="term" value="P:glycolipid biosynthetic process"/>
    <property type="evidence" value="ECO:0007669"/>
    <property type="project" value="UniProtKB-ARBA"/>
</dbReference>
<dbReference type="Pfam" id="PF03279">
    <property type="entry name" value="Lip_A_acyltrans"/>
    <property type="match status" value="1"/>
</dbReference>
<sequence>MSRMGLALAVAGDVPPVLWRPMVQIASWAVALRPPRPLRQWQLNACVVTGTMPGRRDTARAAASWARNLFESTQLEHWSHEDIRASILVDDEDRARLLVAHREGGAVIALPHMASWDLAGAWACLEGMPVATVAEELEESEFAYFTRVRERLGMRIHGHRTPHILSLLEADARDGRLVCLVGDRNFGRGGVPVSWPTATGAVRVRMPGGAAHLSLTTGATLLGVACRYEGRRMRLVVSQPIAGGDVAGRTQGLADFFAAQVQQDVVDWHVLVRFFPGVVAR</sequence>
<reference evidence="7 8" key="1">
    <citation type="submission" date="2017-02" db="EMBL/GenBank/DDBJ databases">
        <authorList>
            <person name="Peterson S.W."/>
        </authorList>
    </citation>
    <scope>NUCLEOTIDE SEQUENCE [LARGE SCALE GENOMIC DNA]</scope>
    <source>
        <strain evidence="7 8">LSP_Lj1</strain>
    </source>
</reference>
<proteinExistence type="predicted"/>
<keyword evidence="2" id="KW-1003">Cell membrane</keyword>
<name>A0A1R4K551_9ACTN</name>
<gene>
    <name evidence="7" type="ORF">FM114_11405</name>
</gene>
<keyword evidence="8" id="KW-1185">Reference proteome</keyword>
<evidence type="ECO:0000256" key="4">
    <source>
        <dbReference type="ARBA" id="ARBA00022679"/>
    </source>
</evidence>
<dbReference type="PANTHER" id="PTHR30606:SF10">
    <property type="entry name" value="PHOSPHATIDYLINOSITOL MANNOSIDE ACYLTRANSFERASE"/>
    <property type="match status" value="1"/>
</dbReference>
<dbReference type="AlphaFoldDB" id="A0A1R4K551"/>